<accession>A0ABQ7QIX3</accession>
<sequence length="304" mass="33291">MSQKPLENLVRELQKTVTLLISKVSSLETKISEQNALLIAQSKIINNISECGSCESVSTPPPAAAAPALKLVRQARLKAATALKAGSSQRRSSPSTRQAGAESSTTRAESGRESTSASPTTPAAPAVRSPANYAAAASKPAEDDSSKQIRKTTVTTNQNDNDGGSWVVVNNTKRKKKPQTIIVGSGCEDNELQTVETIKYLQAWSFRPETTEDNVRHFLNKVAKSDDYFIEKRVLKTDRHASFVIGIPESLYTNFKSPTVWPPRVKLTDWFQRRPRGSQERQRGDSRRSDECPTPPSTAAPARK</sequence>
<feature type="compositionally biased region" description="Polar residues" evidence="1">
    <location>
        <begin position="151"/>
        <end position="162"/>
    </location>
</feature>
<feature type="compositionally biased region" description="Basic and acidic residues" evidence="1">
    <location>
        <begin position="277"/>
        <end position="291"/>
    </location>
</feature>
<proteinExistence type="predicted"/>
<evidence type="ECO:0000313" key="3">
    <source>
        <dbReference type="Proteomes" id="UP000823941"/>
    </source>
</evidence>
<comment type="caution">
    <text evidence="2">The sequence shown here is derived from an EMBL/GenBank/DDBJ whole genome shotgun (WGS) entry which is preliminary data.</text>
</comment>
<protein>
    <submittedName>
        <fullName evidence="2">Uncharacterized protein</fullName>
    </submittedName>
</protein>
<dbReference type="Proteomes" id="UP000823941">
    <property type="component" value="Chromosome 13"/>
</dbReference>
<evidence type="ECO:0000313" key="2">
    <source>
        <dbReference type="EMBL" id="KAG7305167.1"/>
    </source>
</evidence>
<dbReference type="EMBL" id="JAHIBW010000013">
    <property type="protein sequence ID" value="KAG7305167.1"/>
    <property type="molecule type" value="Genomic_DNA"/>
</dbReference>
<name>A0ABQ7QIX3_PLUXY</name>
<feature type="compositionally biased region" description="Low complexity" evidence="1">
    <location>
        <begin position="87"/>
        <end position="98"/>
    </location>
</feature>
<evidence type="ECO:0000256" key="1">
    <source>
        <dbReference type="SAM" id="MobiDB-lite"/>
    </source>
</evidence>
<feature type="region of interest" description="Disordered" evidence="1">
    <location>
        <begin position="81"/>
        <end position="167"/>
    </location>
</feature>
<gene>
    <name evidence="2" type="ORF">JYU34_009193</name>
</gene>
<feature type="compositionally biased region" description="Low complexity" evidence="1">
    <location>
        <begin position="114"/>
        <end position="139"/>
    </location>
</feature>
<feature type="region of interest" description="Disordered" evidence="1">
    <location>
        <begin position="271"/>
        <end position="304"/>
    </location>
</feature>
<keyword evidence="3" id="KW-1185">Reference proteome</keyword>
<reference evidence="2 3" key="1">
    <citation type="submission" date="2021-06" db="EMBL/GenBank/DDBJ databases">
        <title>A haploid diamondback moth (Plutella xylostella L.) genome assembly resolves 31 chromosomes and identifies a diamide resistance mutation.</title>
        <authorList>
            <person name="Ward C.M."/>
            <person name="Perry K.D."/>
            <person name="Baker G."/>
            <person name="Powis K."/>
            <person name="Heckel D.G."/>
            <person name="Baxter S.W."/>
        </authorList>
    </citation>
    <scope>NUCLEOTIDE SEQUENCE [LARGE SCALE GENOMIC DNA]</scope>
    <source>
        <strain evidence="2 3">LV</strain>
        <tissue evidence="2">Single pupa</tissue>
    </source>
</reference>
<organism evidence="2 3">
    <name type="scientific">Plutella xylostella</name>
    <name type="common">Diamondback moth</name>
    <name type="synonym">Plutella maculipennis</name>
    <dbReference type="NCBI Taxonomy" id="51655"/>
    <lineage>
        <taxon>Eukaryota</taxon>
        <taxon>Metazoa</taxon>
        <taxon>Ecdysozoa</taxon>
        <taxon>Arthropoda</taxon>
        <taxon>Hexapoda</taxon>
        <taxon>Insecta</taxon>
        <taxon>Pterygota</taxon>
        <taxon>Neoptera</taxon>
        <taxon>Endopterygota</taxon>
        <taxon>Lepidoptera</taxon>
        <taxon>Glossata</taxon>
        <taxon>Ditrysia</taxon>
        <taxon>Yponomeutoidea</taxon>
        <taxon>Plutellidae</taxon>
        <taxon>Plutella</taxon>
    </lineage>
</organism>